<evidence type="ECO:0000256" key="3">
    <source>
        <dbReference type="ARBA" id="ARBA00022729"/>
    </source>
</evidence>
<dbReference type="GeneTree" id="ENSGT00950000183145"/>
<dbReference type="GO" id="GO:0004252">
    <property type="term" value="F:serine-type endopeptidase activity"/>
    <property type="evidence" value="ECO:0007669"/>
    <property type="project" value="TreeGrafter"/>
</dbReference>
<evidence type="ECO:0000259" key="9">
    <source>
        <dbReference type="PROSITE" id="PS50287"/>
    </source>
</evidence>
<keyword evidence="8" id="KW-1133">Transmembrane helix</keyword>
<feature type="disulfide bond" evidence="7">
    <location>
        <begin position="59"/>
        <end position="123"/>
    </location>
</feature>
<protein>
    <recommendedName>
        <fullName evidence="9">SRCR domain-containing protein</fullName>
    </recommendedName>
</protein>
<dbReference type="SMART" id="SM00202">
    <property type="entry name" value="SR"/>
    <property type="match status" value="4"/>
</dbReference>
<feature type="domain" description="SRCR" evidence="9">
    <location>
        <begin position="341"/>
        <end position="445"/>
    </location>
</feature>
<evidence type="ECO:0000256" key="5">
    <source>
        <dbReference type="ARBA" id="ARBA00023157"/>
    </source>
</evidence>
<reference evidence="10" key="2">
    <citation type="submission" date="2025-09" db="UniProtKB">
        <authorList>
            <consortium name="Ensembl"/>
        </authorList>
    </citation>
    <scope>IDENTIFICATION</scope>
</reference>
<feature type="disulfide bond" evidence="7">
    <location>
        <begin position="72"/>
        <end position="133"/>
    </location>
</feature>
<evidence type="ECO:0000256" key="2">
    <source>
        <dbReference type="ARBA" id="ARBA00022525"/>
    </source>
</evidence>
<evidence type="ECO:0000313" key="11">
    <source>
        <dbReference type="Proteomes" id="UP000264840"/>
    </source>
</evidence>
<feature type="transmembrane region" description="Helical" evidence="8">
    <location>
        <begin position="12"/>
        <end position="31"/>
    </location>
</feature>
<dbReference type="Ensembl" id="ENSHBUT00000034887.1">
    <property type="protein sequence ID" value="ENSHBUP00000017972.1"/>
    <property type="gene ID" value="ENSHBUG00000020047.1"/>
</dbReference>
<sequence length="464" mass="50878">MLLWYSLCHAHWFPLAFSYFLFYFFSVPHYARIKLTGSGSARCSGRVEIYHQKRWGTVCDDGWDLNDAEVVCKQLDCGTALAAPKEAHFGDGSGPIWLDDVSCSGNERFIIQCQHRRSGENSCTHNKDAGVICSGDQIRLVNPDTSESAHCSGRVEINHRNRWGTVCDDGWDPNDAEVVCRELNCGTALNATKSAHFGKGTGQIWLDDVDCSGSERSLTECQHRGFGIHSCTHSKDAGVPVRLSGSTLCSGRVEIFYNNTWGTVCDDNWDINDAEVVCRELGCGTAQSAAVFGEGSGSIWLDDVSCSGSERSLTECQHRGFGTHDCTHSQDAGVVCSDAQIRLVNPEKSGSARCSGRVEIYHNNSWGTVCDDVWDINHAEVVCRQLGCGRALEAPRSDHFGEGKGQIWLDDVSCSGIERSLTECQHRGFGLHDCGHREDAGVLLPISAGQADYIFIKVSRSHPR</sequence>
<dbReference type="PRINTS" id="PR00258">
    <property type="entry name" value="SPERACTRCPTR"/>
</dbReference>
<dbReference type="GO" id="GO:0005615">
    <property type="term" value="C:extracellular space"/>
    <property type="evidence" value="ECO:0007669"/>
    <property type="project" value="TreeGrafter"/>
</dbReference>
<dbReference type="PANTHER" id="PTHR48071:SF15">
    <property type="entry name" value="SRCR DOMAIN-CONTAINING PROTEIN"/>
    <property type="match status" value="1"/>
</dbReference>
<comment type="caution">
    <text evidence="7">Lacks conserved residue(s) required for the propagation of feature annotation.</text>
</comment>
<dbReference type="GO" id="GO:0031638">
    <property type="term" value="P:zymogen activation"/>
    <property type="evidence" value="ECO:0007669"/>
    <property type="project" value="TreeGrafter"/>
</dbReference>
<keyword evidence="5 7" id="KW-1015">Disulfide bond</keyword>
<feature type="disulfide bond" evidence="7">
    <location>
        <begin position="370"/>
        <end position="434"/>
    </location>
</feature>
<dbReference type="Proteomes" id="UP000264840">
    <property type="component" value="Unplaced"/>
</dbReference>
<feature type="disulfide bond" evidence="7">
    <location>
        <begin position="414"/>
        <end position="424"/>
    </location>
</feature>
<dbReference type="InterPro" id="IPR001190">
    <property type="entry name" value="SRCR"/>
</dbReference>
<keyword evidence="2" id="KW-0964">Secreted</keyword>
<accession>A0A3Q3CAQ7</accession>
<feature type="domain" description="SRCR" evidence="9">
    <location>
        <begin position="241"/>
        <end position="337"/>
    </location>
</feature>
<reference evidence="10" key="1">
    <citation type="submission" date="2025-08" db="UniProtKB">
        <authorList>
            <consortium name="Ensembl"/>
        </authorList>
    </citation>
    <scope>IDENTIFICATION</scope>
</reference>
<dbReference type="STRING" id="8153.ENSHBUP00000017972"/>
<dbReference type="PROSITE" id="PS50287">
    <property type="entry name" value="SRCR_2"/>
    <property type="match status" value="4"/>
</dbReference>
<dbReference type="Pfam" id="PF00530">
    <property type="entry name" value="SRCR"/>
    <property type="match status" value="4"/>
</dbReference>
<dbReference type="GO" id="GO:0005886">
    <property type="term" value="C:plasma membrane"/>
    <property type="evidence" value="ECO:0007669"/>
    <property type="project" value="TreeGrafter"/>
</dbReference>
<dbReference type="OMA" id="GWNSSCS"/>
<evidence type="ECO:0000256" key="7">
    <source>
        <dbReference type="PROSITE-ProRule" id="PRU00196"/>
    </source>
</evidence>
<dbReference type="PANTHER" id="PTHR48071">
    <property type="entry name" value="SRCR DOMAIN-CONTAINING PROTEIN"/>
    <property type="match status" value="1"/>
</dbReference>
<name>A0A3Q3CAQ7_HAPBU</name>
<evidence type="ECO:0000256" key="4">
    <source>
        <dbReference type="ARBA" id="ARBA00022737"/>
    </source>
</evidence>
<keyword evidence="4" id="KW-0677">Repeat</keyword>
<keyword evidence="8" id="KW-0812">Transmembrane</keyword>
<keyword evidence="3" id="KW-0732">Signal</keyword>
<comment type="subcellular location">
    <subcellularLocation>
        <location evidence="1">Secreted</location>
    </subcellularLocation>
</comment>
<feature type="domain" description="SRCR" evidence="9">
    <location>
        <begin position="33"/>
        <end position="134"/>
    </location>
</feature>
<feature type="disulfide bond" evidence="7">
    <location>
        <begin position="211"/>
        <end position="221"/>
    </location>
</feature>
<dbReference type="SUPFAM" id="SSF56487">
    <property type="entry name" value="SRCR-like"/>
    <property type="match status" value="4"/>
</dbReference>
<keyword evidence="8" id="KW-0472">Membrane</keyword>
<dbReference type="FunFam" id="3.10.250.10:FF:000006">
    <property type="entry name" value="neurotrypsin isoform X2"/>
    <property type="match status" value="3"/>
</dbReference>
<evidence type="ECO:0000256" key="8">
    <source>
        <dbReference type="SAM" id="Phobius"/>
    </source>
</evidence>
<feature type="disulfide bond" evidence="7">
    <location>
        <begin position="103"/>
        <end position="113"/>
    </location>
</feature>
<dbReference type="AlphaFoldDB" id="A0A3Q3CAQ7"/>
<evidence type="ECO:0000256" key="6">
    <source>
        <dbReference type="ARBA" id="ARBA00023180"/>
    </source>
</evidence>
<evidence type="ECO:0000256" key="1">
    <source>
        <dbReference type="ARBA" id="ARBA00004613"/>
    </source>
</evidence>
<feature type="disulfide bond" evidence="7">
    <location>
        <begin position="306"/>
        <end position="316"/>
    </location>
</feature>
<dbReference type="PROSITE" id="PS00420">
    <property type="entry name" value="SRCR_1"/>
    <property type="match status" value="2"/>
</dbReference>
<dbReference type="Gene3D" id="3.10.250.10">
    <property type="entry name" value="SRCR-like domain"/>
    <property type="match status" value="4"/>
</dbReference>
<keyword evidence="11" id="KW-1185">Reference proteome</keyword>
<feature type="disulfide bond" evidence="7">
    <location>
        <begin position="167"/>
        <end position="231"/>
    </location>
</feature>
<feature type="domain" description="SRCR" evidence="9">
    <location>
        <begin position="138"/>
        <end position="242"/>
    </location>
</feature>
<dbReference type="InterPro" id="IPR036772">
    <property type="entry name" value="SRCR-like_dom_sf"/>
</dbReference>
<dbReference type="FunFam" id="3.10.250.10:FF:000002">
    <property type="entry name" value="Scavenger receptor cysteine-rich type 1 protein M130"/>
    <property type="match status" value="1"/>
</dbReference>
<organism evidence="10 11">
    <name type="scientific">Haplochromis burtoni</name>
    <name type="common">Burton's mouthbrooder</name>
    <name type="synonym">Chromis burtoni</name>
    <dbReference type="NCBI Taxonomy" id="8153"/>
    <lineage>
        <taxon>Eukaryota</taxon>
        <taxon>Metazoa</taxon>
        <taxon>Chordata</taxon>
        <taxon>Craniata</taxon>
        <taxon>Vertebrata</taxon>
        <taxon>Euteleostomi</taxon>
        <taxon>Actinopterygii</taxon>
        <taxon>Neopterygii</taxon>
        <taxon>Teleostei</taxon>
        <taxon>Neoteleostei</taxon>
        <taxon>Acanthomorphata</taxon>
        <taxon>Ovalentaria</taxon>
        <taxon>Cichlomorphae</taxon>
        <taxon>Cichliformes</taxon>
        <taxon>Cichlidae</taxon>
        <taxon>African cichlids</taxon>
        <taxon>Pseudocrenilabrinae</taxon>
        <taxon>Haplochromini</taxon>
        <taxon>Haplochromis</taxon>
    </lineage>
</organism>
<keyword evidence="6" id="KW-0325">Glycoprotein</keyword>
<evidence type="ECO:0000313" key="10">
    <source>
        <dbReference type="Ensembl" id="ENSHBUP00000017972.1"/>
    </source>
</evidence>
<proteinExistence type="predicted"/>